<comment type="similarity">
    <text evidence="1">Belongs to the MsrA Met sulfoxide reductase family.</text>
</comment>
<dbReference type="InterPro" id="IPR036509">
    <property type="entry name" value="Met_Sox_Rdtase_MsrA_sf"/>
</dbReference>
<dbReference type="NCBIfam" id="TIGR00401">
    <property type="entry name" value="msrA"/>
    <property type="match status" value="1"/>
</dbReference>
<dbReference type="PANTHER" id="PTHR43774:SF1">
    <property type="entry name" value="PEPTIDE METHIONINE SULFOXIDE REDUCTASE MSRA 2"/>
    <property type="match status" value="1"/>
</dbReference>
<dbReference type="EMBL" id="AAYY01000001">
    <property type="protein sequence ID" value="EDP45301.1"/>
    <property type="molecule type" value="Genomic_DNA"/>
</dbReference>
<accession>A8PSN7</accession>
<proteinExistence type="inferred from homology"/>
<dbReference type="InterPro" id="IPR002569">
    <property type="entry name" value="Met_Sox_Rdtase_MsrA_dom"/>
</dbReference>
<evidence type="ECO:0000256" key="6">
    <source>
        <dbReference type="ARBA" id="ARBA00048782"/>
    </source>
</evidence>
<dbReference type="GeneID" id="5856821"/>
<evidence type="ECO:0000313" key="8">
    <source>
        <dbReference type="EMBL" id="EDP45301.1"/>
    </source>
</evidence>
<evidence type="ECO:0000256" key="3">
    <source>
        <dbReference type="ARBA" id="ARBA00023002"/>
    </source>
</evidence>
<dbReference type="AlphaFoldDB" id="A8PSN7"/>
<evidence type="ECO:0000256" key="2">
    <source>
        <dbReference type="ARBA" id="ARBA00012502"/>
    </source>
</evidence>
<keyword evidence="9" id="KW-1185">Reference proteome</keyword>
<gene>
    <name evidence="8" type="ORF">MGL_0290</name>
</gene>
<evidence type="ECO:0000313" key="9">
    <source>
        <dbReference type="Proteomes" id="UP000008837"/>
    </source>
</evidence>
<dbReference type="STRING" id="425265.A8PSN7"/>
<comment type="caution">
    <text evidence="8">The sequence shown here is derived from an EMBL/GenBank/DDBJ whole genome shotgun (WGS) entry which is preliminary data.</text>
</comment>
<comment type="catalytic activity">
    <reaction evidence="5">
        <text>L-methionyl-[protein] + [thioredoxin]-disulfide + H2O = L-methionyl-(S)-S-oxide-[protein] + [thioredoxin]-dithiol</text>
        <dbReference type="Rhea" id="RHEA:14217"/>
        <dbReference type="Rhea" id="RHEA-COMP:10698"/>
        <dbReference type="Rhea" id="RHEA-COMP:10700"/>
        <dbReference type="Rhea" id="RHEA-COMP:12313"/>
        <dbReference type="Rhea" id="RHEA-COMP:12315"/>
        <dbReference type="ChEBI" id="CHEBI:15377"/>
        <dbReference type="ChEBI" id="CHEBI:16044"/>
        <dbReference type="ChEBI" id="CHEBI:29950"/>
        <dbReference type="ChEBI" id="CHEBI:44120"/>
        <dbReference type="ChEBI" id="CHEBI:50058"/>
        <dbReference type="EC" id="1.8.4.11"/>
    </reaction>
</comment>
<evidence type="ECO:0000259" key="7">
    <source>
        <dbReference type="Pfam" id="PF01625"/>
    </source>
</evidence>
<protein>
    <recommendedName>
        <fullName evidence="2">peptide-methionine (S)-S-oxide reductase</fullName>
        <ecNumber evidence="2">1.8.4.11</ecNumber>
    </recommendedName>
    <alternativeName>
        <fullName evidence="4">Peptide-methionine (S)-S-oxide reductase</fullName>
    </alternativeName>
</protein>
<dbReference type="Gene3D" id="3.30.1060.10">
    <property type="entry name" value="Peptide methionine sulphoxide reductase MsrA"/>
    <property type="match status" value="1"/>
</dbReference>
<dbReference type="EC" id="1.8.4.11" evidence="2"/>
<sequence length="174" mass="19755">MSSATTEVATFANGCFWGTEHLYRKYFGGKGLLDAKVGYIGGNKPNPTYREVCTGKTGHAEAAQLSFDTSKVSYAELVEFFYRTHDPTQWEGQGPDIGPQYRSALFPHTAEQEATARRVTEQVQAKHFDPKGMRIVTTIERAPVSDFFEAEPYHQEYIINNPNGYHCPTHRLWW</sequence>
<evidence type="ECO:0000256" key="5">
    <source>
        <dbReference type="ARBA" id="ARBA00047806"/>
    </source>
</evidence>
<dbReference type="PANTHER" id="PTHR43774">
    <property type="entry name" value="PEPTIDE METHIONINE SULFOXIDE REDUCTASE"/>
    <property type="match status" value="1"/>
</dbReference>
<feature type="domain" description="Peptide methionine sulphoxide reductase MsrA" evidence="7">
    <location>
        <begin position="9"/>
        <end position="166"/>
    </location>
</feature>
<dbReference type="Proteomes" id="UP000008837">
    <property type="component" value="Unassembled WGS sequence"/>
</dbReference>
<dbReference type="OrthoDB" id="77405at2759"/>
<reference evidence="8 9" key="1">
    <citation type="journal article" date="2007" name="Proc. Natl. Acad. Sci. U.S.A.">
        <title>Dandruff-associated Malassezia genomes reveal convergent and divergent virulence traits shared with plant and human fungal pathogens.</title>
        <authorList>
            <person name="Xu J."/>
            <person name="Saunders C.W."/>
            <person name="Hu P."/>
            <person name="Grant R.A."/>
            <person name="Boekhout T."/>
            <person name="Kuramae E.E."/>
            <person name="Kronstad J.W."/>
            <person name="Deangelis Y.M."/>
            <person name="Reeder N.L."/>
            <person name="Johnstone K.R."/>
            <person name="Leland M."/>
            <person name="Fieno A.M."/>
            <person name="Begley W.M."/>
            <person name="Sun Y."/>
            <person name="Lacey M.P."/>
            <person name="Chaudhary T."/>
            <person name="Keough T."/>
            <person name="Chu L."/>
            <person name="Sears R."/>
            <person name="Yuan B."/>
            <person name="Dawson T.L.Jr."/>
        </authorList>
    </citation>
    <scope>NUCLEOTIDE SEQUENCE [LARGE SCALE GENOMIC DNA]</scope>
    <source>
        <strain evidence="9">ATCC MYA-4612 / CBS 7966</strain>
    </source>
</reference>
<dbReference type="Pfam" id="PF01625">
    <property type="entry name" value="PMSR"/>
    <property type="match status" value="1"/>
</dbReference>
<dbReference type="SUPFAM" id="SSF55068">
    <property type="entry name" value="Peptide methionine sulfoxide reductase"/>
    <property type="match status" value="1"/>
</dbReference>
<keyword evidence="3" id="KW-0560">Oxidoreductase</keyword>
<organism evidence="8 9">
    <name type="scientific">Malassezia globosa (strain ATCC MYA-4612 / CBS 7966)</name>
    <name type="common">Dandruff-associated fungus</name>
    <dbReference type="NCBI Taxonomy" id="425265"/>
    <lineage>
        <taxon>Eukaryota</taxon>
        <taxon>Fungi</taxon>
        <taxon>Dikarya</taxon>
        <taxon>Basidiomycota</taxon>
        <taxon>Ustilaginomycotina</taxon>
        <taxon>Malasseziomycetes</taxon>
        <taxon>Malasseziales</taxon>
        <taxon>Malasseziaceae</taxon>
        <taxon>Malassezia</taxon>
    </lineage>
</organism>
<name>A8PSN7_MALGO</name>
<dbReference type="HAMAP" id="MF_01401">
    <property type="entry name" value="MsrA"/>
    <property type="match status" value="1"/>
</dbReference>
<dbReference type="FunFam" id="3.30.1060.10:FF:000006">
    <property type="entry name" value="Peptide methionine sulfoxide reductase"/>
    <property type="match status" value="1"/>
</dbReference>
<dbReference type="KEGG" id="mgl:MGL_0290"/>
<evidence type="ECO:0000256" key="1">
    <source>
        <dbReference type="ARBA" id="ARBA00005591"/>
    </source>
</evidence>
<dbReference type="FunCoup" id="A8PSN7">
    <property type="interactions" value="319"/>
</dbReference>
<dbReference type="OMA" id="LFWESHD"/>
<dbReference type="RefSeq" id="XP_001732515.1">
    <property type="nucleotide sequence ID" value="XM_001732463.1"/>
</dbReference>
<dbReference type="GO" id="GO:0034599">
    <property type="term" value="P:cellular response to oxidative stress"/>
    <property type="evidence" value="ECO:0007669"/>
    <property type="project" value="UniProtKB-ARBA"/>
</dbReference>
<dbReference type="InParanoid" id="A8PSN7"/>
<dbReference type="GO" id="GO:0008113">
    <property type="term" value="F:peptide-methionine (S)-S-oxide reductase activity"/>
    <property type="evidence" value="ECO:0007669"/>
    <property type="project" value="UniProtKB-EC"/>
</dbReference>
<dbReference type="VEuPathDB" id="FungiDB:MGL_0290"/>
<comment type="catalytic activity">
    <reaction evidence="6">
        <text>[thioredoxin]-disulfide + L-methionine + H2O = L-methionine (S)-S-oxide + [thioredoxin]-dithiol</text>
        <dbReference type="Rhea" id="RHEA:19993"/>
        <dbReference type="Rhea" id="RHEA-COMP:10698"/>
        <dbReference type="Rhea" id="RHEA-COMP:10700"/>
        <dbReference type="ChEBI" id="CHEBI:15377"/>
        <dbReference type="ChEBI" id="CHEBI:29950"/>
        <dbReference type="ChEBI" id="CHEBI:50058"/>
        <dbReference type="ChEBI" id="CHEBI:57844"/>
        <dbReference type="ChEBI" id="CHEBI:58772"/>
        <dbReference type="EC" id="1.8.4.11"/>
    </reaction>
</comment>
<evidence type="ECO:0000256" key="4">
    <source>
        <dbReference type="ARBA" id="ARBA00030643"/>
    </source>
</evidence>